<keyword evidence="4" id="KW-0732">Signal</keyword>
<dbReference type="PANTHER" id="PTHR10587">
    <property type="entry name" value="GLYCOSYL TRANSFERASE-RELATED"/>
    <property type="match status" value="1"/>
</dbReference>
<dbReference type="SUPFAM" id="SSF88713">
    <property type="entry name" value="Glycoside hydrolase/deacetylase"/>
    <property type="match status" value="1"/>
</dbReference>
<dbReference type="InterPro" id="IPR050248">
    <property type="entry name" value="Polysacc_deacetylase_ArnD"/>
</dbReference>
<proteinExistence type="predicted"/>
<feature type="region of interest" description="Disordered" evidence="3">
    <location>
        <begin position="38"/>
        <end position="58"/>
    </location>
</feature>
<feature type="chain" id="PRO_5022781369" evidence="4">
    <location>
        <begin position="22"/>
        <end position="264"/>
    </location>
</feature>
<evidence type="ECO:0000256" key="1">
    <source>
        <dbReference type="ARBA" id="ARBA00022723"/>
    </source>
</evidence>
<dbReference type="Gene3D" id="3.20.20.370">
    <property type="entry name" value="Glycoside hydrolase/deacetylase"/>
    <property type="match status" value="1"/>
</dbReference>
<dbReference type="InterPro" id="IPR011330">
    <property type="entry name" value="Glyco_hydro/deAcase_b/a-brl"/>
</dbReference>
<name>A0A5B0E9Z5_9MICC</name>
<feature type="signal peptide" evidence="4">
    <location>
        <begin position="1"/>
        <end position="21"/>
    </location>
</feature>
<evidence type="ECO:0000259" key="5">
    <source>
        <dbReference type="PROSITE" id="PS51677"/>
    </source>
</evidence>
<evidence type="ECO:0000256" key="4">
    <source>
        <dbReference type="SAM" id="SignalP"/>
    </source>
</evidence>
<evidence type="ECO:0000313" key="6">
    <source>
        <dbReference type="EMBL" id="KAA0974299.1"/>
    </source>
</evidence>
<evidence type="ECO:0000313" key="7">
    <source>
        <dbReference type="Proteomes" id="UP000323856"/>
    </source>
</evidence>
<sequence>MSSRSVACRLLAALTLTATLASCGAPLSEKWTGYAGGPIAGSQAPSNPEASPVEKAEPKRPNCAKVKCVALTFDDGPGSYTESLLDVLDEHDARATFFLIGKNVSKNPGSARDELARGHEIGNHTYSHQDLTKLSVAAGERELRKTDEAIKKATGESSTLVRPPYGAMPKNLKKSLKVPVALWSVDTLDWQTRDTKKTIRAAEDIKPGSIVLMHDIHASTIEAVPKILEDLAAKDYHFVTVTELIGNPKPGIGYGTGQAPKAKG</sequence>
<dbReference type="InterPro" id="IPR002509">
    <property type="entry name" value="NODB_dom"/>
</dbReference>
<feature type="domain" description="NodB homology" evidence="5">
    <location>
        <begin position="67"/>
        <end position="239"/>
    </location>
</feature>
<comment type="caution">
    <text evidence="6">The sequence shown here is derived from an EMBL/GenBank/DDBJ whole genome shotgun (WGS) entry which is preliminary data.</text>
</comment>
<dbReference type="GO" id="GO:0016020">
    <property type="term" value="C:membrane"/>
    <property type="evidence" value="ECO:0007669"/>
    <property type="project" value="TreeGrafter"/>
</dbReference>
<dbReference type="PROSITE" id="PS51257">
    <property type="entry name" value="PROKAR_LIPOPROTEIN"/>
    <property type="match status" value="1"/>
</dbReference>
<keyword evidence="1" id="KW-0479">Metal-binding</keyword>
<protein>
    <submittedName>
        <fullName evidence="6">Polysaccharide deacetylase family protein</fullName>
    </submittedName>
</protein>
<dbReference type="GO" id="GO:0046872">
    <property type="term" value="F:metal ion binding"/>
    <property type="evidence" value="ECO:0007669"/>
    <property type="project" value="UniProtKB-KW"/>
</dbReference>
<dbReference type="PANTHER" id="PTHR10587:SF133">
    <property type="entry name" value="CHITIN DEACETYLASE 1-RELATED"/>
    <property type="match status" value="1"/>
</dbReference>
<dbReference type="RefSeq" id="WP_007270914.1">
    <property type="nucleotide sequence ID" value="NZ_JBITUG010000008.1"/>
</dbReference>
<dbReference type="GO" id="GO:0016810">
    <property type="term" value="F:hydrolase activity, acting on carbon-nitrogen (but not peptide) bonds"/>
    <property type="evidence" value="ECO:0007669"/>
    <property type="project" value="InterPro"/>
</dbReference>
<dbReference type="CDD" id="cd10954">
    <property type="entry name" value="CE4_CtAXE_like"/>
    <property type="match status" value="1"/>
</dbReference>
<dbReference type="GO" id="GO:0005975">
    <property type="term" value="P:carbohydrate metabolic process"/>
    <property type="evidence" value="ECO:0007669"/>
    <property type="project" value="InterPro"/>
</dbReference>
<gene>
    <name evidence="6" type="ORF">FQ154_15770</name>
</gene>
<dbReference type="EMBL" id="VOBL01000019">
    <property type="protein sequence ID" value="KAA0974299.1"/>
    <property type="molecule type" value="Genomic_DNA"/>
</dbReference>
<keyword evidence="2" id="KW-0378">Hydrolase</keyword>
<dbReference type="Pfam" id="PF01522">
    <property type="entry name" value="Polysacc_deac_1"/>
    <property type="match status" value="1"/>
</dbReference>
<reference evidence="6 7" key="1">
    <citation type="submission" date="2019-07" db="EMBL/GenBank/DDBJ databases">
        <title>Analysis of the biochemical properties, biological activity and biotechnological potential of siderophores and biosurfactants produced by Antarctic psychrotolerant bacteria.</title>
        <authorList>
            <person name="Styczynski M."/>
            <person name="Krucon T."/>
            <person name="Decewicz P."/>
            <person name="Dziewit L."/>
        </authorList>
    </citation>
    <scope>NUCLEOTIDE SEQUENCE [LARGE SCALE GENOMIC DNA]</scope>
    <source>
        <strain evidence="6 7">ANT_H27</strain>
    </source>
</reference>
<dbReference type="Proteomes" id="UP000323856">
    <property type="component" value="Unassembled WGS sequence"/>
</dbReference>
<dbReference type="AlphaFoldDB" id="A0A5B0E9Z5"/>
<evidence type="ECO:0000256" key="3">
    <source>
        <dbReference type="SAM" id="MobiDB-lite"/>
    </source>
</evidence>
<evidence type="ECO:0000256" key="2">
    <source>
        <dbReference type="ARBA" id="ARBA00022801"/>
    </source>
</evidence>
<dbReference type="PROSITE" id="PS51677">
    <property type="entry name" value="NODB"/>
    <property type="match status" value="1"/>
</dbReference>
<dbReference type="OrthoDB" id="9763050at2"/>
<organism evidence="6 7">
    <name type="scientific">Paeniglutamicibacter gangotriensis</name>
    <dbReference type="NCBI Taxonomy" id="254787"/>
    <lineage>
        <taxon>Bacteria</taxon>
        <taxon>Bacillati</taxon>
        <taxon>Actinomycetota</taxon>
        <taxon>Actinomycetes</taxon>
        <taxon>Micrococcales</taxon>
        <taxon>Micrococcaceae</taxon>
        <taxon>Paeniglutamicibacter</taxon>
    </lineage>
</organism>
<accession>A0A5B0E9Z5</accession>